<dbReference type="Proteomes" id="UP000092584">
    <property type="component" value="Unassembled WGS sequence"/>
</dbReference>
<proteinExistence type="predicted"/>
<keyword evidence="2 3" id="KW-0802">TPR repeat</keyword>
<evidence type="ECO:0000256" key="3">
    <source>
        <dbReference type="PROSITE-ProRule" id="PRU00339"/>
    </source>
</evidence>
<sequence length="416" mass="48761">MKKKILVVLLFVIVKVEAQTSAFAVADSLFEKGRYKMALKELDKSDASFLSNYKKAVIYESIDDYKKAAQFLEKAITFKDDENAKLRLAKNYRSLKLSKKAIPIYEEVLAKDSLNLVLKYQLGKLYIINRKPKEAIKTFKYLVENDAENANYSYHLGLSYALNGQRDPMMNSYLDTHEKDATHLNAIVRLANSYKKLKDKDSTQIFVDKGLALDKNHVDLNKLKINRLYLDKKYAEAIPLLLNLDTIDKKDTYSAAMLGRSFFNMDSLERAKKYFKKVSIKDREDFKALTYLGHISMIEKDYRGAMFNYMMATYVGKEKRDEEYFGLGTMYFETNKIPEAINAFKEAYAENRKNYKALYQIAKLSDDYYKDKKIAYKEYKKYIENFYSRDEVISVFVERRIKEIKKEYFLEGELLD</sequence>
<dbReference type="Pfam" id="PF13432">
    <property type="entry name" value="TPR_16"/>
    <property type="match status" value="1"/>
</dbReference>
<protein>
    <recommendedName>
        <fullName evidence="7">Tetratricopeptide repeat protein</fullName>
    </recommendedName>
</protein>
<keyword evidence="6" id="KW-1185">Reference proteome</keyword>
<dbReference type="Pfam" id="PF13181">
    <property type="entry name" value="TPR_8"/>
    <property type="match status" value="1"/>
</dbReference>
<dbReference type="OrthoDB" id="9810596at2"/>
<evidence type="ECO:0008006" key="7">
    <source>
        <dbReference type="Google" id="ProtNLM"/>
    </source>
</evidence>
<keyword evidence="1" id="KW-0677">Repeat</keyword>
<organism evidence="5 6">
    <name type="scientific">Polaribacter vadi</name>
    <dbReference type="NCBI Taxonomy" id="1774273"/>
    <lineage>
        <taxon>Bacteria</taxon>
        <taxon>Pseudomonadati</taxon>
        <taxon>Bacteroidota</taxon>
        <taxon>Flavobacteriia</taxon>
        <taxon>Flavobacteriales</taxon>
        <taxon>Flavobacteriaceae</taxon>
    </lineage>
</organism>
<dbReference type="InterPro" id="IPR019734">
    <property type="entry name" value="TPR_rpt"/>
</dbReference>
<accession>A0A1B8TYP5</accession>
<dbReference type="PANTHER" id="PTHR44186">
    <property type="match status" value="1"/>
</dbReference>
<evidence type="ECO:0000256" key="4">
    <source>
        <dbReference type="SAM" id="SignalP"/>
    </source>
</evidence>
<feature type="repeat" description="TPR" evidence="3">
    <location>
        <begin position="321"/>
        <end position="354"/>
    </location>
</feature>
<keyword evidence="4" id="KW-0732">Signal</keyword>
<dbReference type="STRING" id="1774273.LPB03_07275"/>
<evidence type="ECO:0000256" key="2">
    <source>
        <dbReference type="ARBA" id="ARBA00022803"/>
    </source>
</evidence>
<dbReference type="PANTHER" id="PTHR44186:SF1">
    <property type="entry name" value="BARDET-BIEDL SYNDROME 4 PROTEIN"/>
    <property type="match status" value="1"/>
</dbReference>
<dbReference type="SMART" id="SM00028">
    <property type="entry name" value="TPR"/>
    <property type="match status" value="8"/>
</dbReference>
<name>A0A1B8TYP5_9FLAO</name>
<evidence type="ECO:0000313" key="6">
    <source>
        <dbReference type="Proteomes" id="UP000092584"/>
    </source>
</evidence>
<feature type="chain" id="PRO_5008615762" description="Tetratricopeptide repeat protein" evidence="4">
    <location>
        <begin position="19"/>
        <end position="416"/>
    </location>
</feature>
<reference evidence="6" key="1">
    <citation type="submission" date="2016-02" db="EMBL/GenBank/DDBJ databases">
        <authorList>
            <person name="Shin S.-K."/>
            <person name="Yi H."/>
            <person name="Kim E."/>
        </authorList>
    </citation>
    <scope>NUCLEOTIDE SEQUENCE [LARGE SCALE GENOMIC DNA]</scope>
    <source>
        <strain evidence="6">LPB0003</strain>
    </source>
</reference>
<evidence type="ECO:0000313" key="5">
    <source>
        <dbReference type="EMBL" id="OBY64797.1"/>
    </source>
</evidence>
<dbReference type="PROSITE" id="PS50005">
    <property type="entry name" value="TPR"/>
    <property type="match status" value="1"/>
</dbReference>
<dbReference type="EMBL" id="LSFM01000021">
    <property type="protein sequence ID" value="OBY64797.1"/>
    <property type="molecule type" value="Genomic_DNA"/>
</dbReference>
<gene>
    <name evidence="5" type="ORF">LPB3_05215</name>
</gene>
<comment type="caution">
    <text evidence="5">The sequence shown here is derived from an EMBL/GenBank/DDBJ whole genome shotgun (WGS) entry which is preliminary data.</text>
</comment>
<dbReference type="RefSeq" id="WP_083187032.1">
    <property type="nucleotide sequence ID" value="NZ_CP017477.1"/>
</dbReference>
<dbReference type="AlphaFoldDB" id="A0A1B8TYP5"/>
<dbReference type="SUPFAM" id="SSF48452">
    <property type="entry name" value="TPR-like"/>
    <property type="match status" value="1"/>
</dbReference>
<dbReference type="InterPro" id="IPR011990">
    <property type="entry name" value="TPR-like_helical_dom_sf"/>
</dbReference>
<feature type="signal peptide" evidence="4">
    <location>
        <begin position="1"/>
        <end position="18"/>
    </location>
</feature>
<dbReference type="Gene3D" id="1.25.40.10">
    <property type="entry name" value="Tetratricopeptide repeat domain"/>
    <property type="match status" value="2"/>
</dbReference>
<evidence type="ECO:0000256" key="1">
    <source>
        <dbReference type="ARBA" id="ARBA00022737"/>
    </source>
</evidence>